<gene>
    <name evidence="2" type="ordered locus">Clole_3466</name>
</gene>
<dbReference type="InterPro" id="IPR000182">
    <property type="entry name" value="GNAT_dom"/>
</dbReference>
<dbReference type="SUPFAM" id="SSF55729">
    <property type="entry name" value="Acyl-CoA N-acyltransferases (Nat)"/>
    <property type="match status" value="1"/>
</dbReference>
<dbReference type="Pfam" id="PF00583">
    <property type="entry name" value="Acetyltransf_1"/>
    <property type="match status" value="1"/>
</dbReference>
<dbReference type="GO" id="GO:0008080">
    <property type="term" value="F:N-acetyltransferase activity"/>
    <property type="evidence" value="ECO:0007669"/>
    <property type="project" value="InterPro"/>
</dbReference>
<dbReference type="CDD" id="cd04301">
    <property type="entry name" value="NAT_SF"/>
    <property type="match status" value="1"/>
</dbReference>
<dbReference type="AlphaFoldDB" id="F2JSB4"/>
<dbReference type="Proteomes" id="UP000008467">
    <property type="component" value="Chromosome"/>
</dbReference>
<dbReference type="EMBL" id="CP002582">
    <property type="protein sequence ID" value="ADZ85152.1"/>
    <property type="molecule type" value="Genomic_DNA"/>
</dbReference>
<dbReference type="PROSITE" id="PS51186">
    <property type="entry name" value="GNAT"/>
    <property type="match status" value="1"/>
</dbReference>
<dbReference type="eggNOG" id="COG0456">
    <property type="taxonomic scope" value="Bacteria"/>
</dbReference>
<dbReference type="InterPro" id="IPR022525">
    <property type="entry name" value="GNAT_AblB"/>
</dbReference>
<proteinExistence type="predicted"/>
<dbReference type="InterPro" id="IPR016181">
    <property type="entry name" value="Acyl_CoA_acyltransferase"/>
</dbReference>
<dbReference type="RefSeq" id="WP_013658428.1">
    <property type="nucleotide sequence ID" value="NC_015275.1"/>
</dbReference>
<dbReference type="Gene3D" id="3.40.630.30">
    <property type="match status" value="1"/>
</dbReference>
<sequence>MNSSFFNSSDVIETHRHSLIHHGPQNKRVYVMHLDPQDMPAIIDELEELATTNHYTKMIYKVPKPFKADFSKRGYKQEGSIPKYFSAIETCCYMCHYLDARRKQIKDIDQVTDVLRKSLHQTSLNISLKLQSPFTIKILDTSHTFAMAELYRQVFSSYPFPIFDKTYLEETMLKNIIYFGLFNKNQLVGVASCETDLSTKTSEMTDFAIHPDYRGHQFALHLLQEMEIHMRMLGIQTVYTIARANSYGMNITFTKQGYCYGGLLRNNTHIGGQLESMNVWYKMI</sequence>
<keyword evidence="3" id="KW-1185">Reference proteome</keyword>
<accession>F2JSB4</accession>
<dbReference type="STRING" id="642492.Clole_3466"/>
<dbReference type="HOGENOM" id="CLU_081246_0_0_9"/>
<organism evidence="2 3">
    <name type="scientific">Cellulosilyticum lentocellum (strain ATCC 49066 / DSM 5427 / NCIMB 11756 / RHM5)</name>
    <name type="common">Clostridium lentocellum</name>
    <dbReference type="NCBI Taxonomy" id="642492"/>
    <lineage>
        <taxon>Bacteria</taxon>
        <taxon>Bacillati</taxon>
        <taxon>Bacillota</taxon>
        <taxon>Clostridia</taxon>
        <taxon>Lachnospirales</taxon>
        <taxon>Cellulosilyticaceae</taxon>
        <taxon>Cellulosilyticum</taxon>
    </lineage>
</organism>
<evidence type="ECO:0000259" key="1">
    <source>
        <dbReference type="PROSITE" id="PS51186"/>
    </source>
</evidence>
<feature type="domain" description="N-acetyltransferase" evidence="1">
    <location>
        <begin position="134"/>
        <end position="284"/>
    </location>
</feature>
<evidence type="ECO:0000313" key="2">
    <source>
        <dbReference type="EMBL" id="ADZ85152.1"/>
    </source>
</evidence>
<evidence type="ECO:0000313" key="3">
    <source>
        <dbReference type="Proteomes" id="UP000008467"/>
    </source>
</evidence>
<keyword evidence="2" id="KW-0808">Transferase</keyword>
<reference evidence="2 3" key="1">
    <citation type="journal article" date="2011" name="J. Bacteriol.">
        <title>Complete genome sequence of the cellulose-degrading bacterium Cellulosilyticum lentocellum.</title>
        <authorList>
            <consortium name="US DOE Joint Genome Institute"/>
            <person name="Miller D.A."/>
            <person name="Suen G."/>
            <person name="Bruce D."/>
            <person name="Copeland A."/>
            <person name="Cheng J.F."/>
            <person name="Detter C."/>
            <person name="Goodwin L.A."/>
            <person name="Han C.S."/>
            <person name="Hauser L.J."/>
            <person name="Land M.L."/>
            <person name="Lapidus A."/>
            <person name="Lucas S."/>
            <person name="Meincke L."/>
            <person name="Pitluck S."/>
            <person name="Tapia R."/>
            <person name="Teshima H."/>
            <person name="Woyke T."/>
            <person name="Fox B.G."/>
            <person name="Angert E.R."/>
            <person name="Currie C.R."/>
        </authorList>
    </citation>
    <scope>NUCLEOTIDE SEQUENCE [LARGE SCALE GENOMIC DNA]</scope>
    <source>
        <strain evidence="3">ATCC 49066 / DSM 5427 / NCIMB 11756 / RHM5</strain>
    </source>
</reference>
<dbReference type="KEGG" id="cle:Clole_3466"/>
<name>F2JSB4_CELLD</name>
<dbReference type="NCBIfam" id="TIGR03827">
    <property type="entry name" value="GNAT_ablB"/>
    <property type="match status" value="1"/>
</dbReference>
<protein>
    <submittedName>
        <fullName evidence="2">Putative beta-lysine N-acetyltransferase</fullName>
    </submittedName>
</protein>